<dbReference type="Proteomes" id="UP000610456">
    <property type="component" value="Unassembled WGS sequence"/>
</dbReference>
<accession>A0A918S7S2</accession>
<evidence type="ECO:0000256" key="1">
    <source>
        <dbReference type="PIRSR" id="PIRSR000443-1"/>
    </source>
</evidence>
<dbReference type="InterPro" id="IPR029058">
    <property type="entry name" value="AB_hydrolase_fold"/>
</dbReference>
<dbReference type="PIRSF" id="PIRSF000443">
    <property type="entry name" value="Homoser_Ac_trans"/>
    <property type="match status" value="1"/>
</dbReference>
<feature type="active site" evidence="1">
    <location>
        <position position="301"/>
    </location>
</feature>
<proteinExistence type="predicted"/>
<organism evidence="3 4">
    <name type="scientific">Salinimicrobium marinum</name>
    <dbReference type="NCBI Taxonomy" id="680283"/>
    <lineage>
        <taxon>Bacteria</taxon>
        <taxon>Pseudomonadati</taxon>
        <taxon>Bacteroidota</taxon>
        <taxon>Flavobacteriia</taxon>
        <taxon>Flavobacteriales</taxon>
        <taxon>Flavobacteriaceae</taxon>
        <taxon>Salinimicrobium</taxon>
    </lineage>
</organism>
<name>A0A918S7S2_9FLAO</name>
<reference evidence="3" key="1">
    <citation type="journal article" date="2014" name="Int. J. Syst. Evol. Microbiol.">
        <title>Complete genome sequence of Corynebacterium casei LMG S-19264T (=DSM 44701T), isolated from a smear-ripened cheese.</title>
        <authorList>
            <consortium name="US DOE Joint Genome Institute (JGI-PGF)"/>
            <person name="Walter F."/>
            <person name="Albersmeier A."/>
            <person name="Kalinowski J."/>
            <person name="Ruckert C."/>
        </authorList>
    </citation>
    <scope>NUCLEOTIDE SEQUENCE</scope>
    <source>
        <strain evidence="3">KCTC 12719</strain>
    </source>
</reference>
<dbReference type="RefSeq" id="WP_189603038.1">
    <property type="nucleotide sequence ID" value="NZ_BMXB01000001.1"/>
</dbReference>
<evidence type="ECO:0000313" key="3">
    <source>
        <dbReference type="EMBL" id="GHA26540.1"/>
    </source>
</evidence>
<dbReference type="InterPro" id="IPR000073">
    <property type="entry name" value="AB_hydrolase_1"/>
</dbReference>
<feature type="active site" description="Nucleophile" evidence="1">
    <location>
        <position position="125"/>
    </location>
</feature>
<dbReference type="GO" id="GO:0009086">
    <property type="term" value="P:methionine biosynthetic process"/>
    <property type="evidence" value="ECO:0007669"/>
    <property type="project" value="TreeGrafter"/>
</dbReference>
<sequence length="337" mass="38403">MLQEIIIPEFRNSAGTVQKIALTYQVFGQPLGTAPIVLVNHSLTGNSQITGEQGWWNSIVGPKKCLDTEIFSIICFNIPGNGYDDKKEHLIHNYREFTLQDIARTFQTGLKELGITKLFAAVGGSIGGALVWELAALQPDLIENLVPIATDYKATDWVLAHCKVQDQILNNSVTPVQDARQHAMTFYRTPQSFTQKFRRTKNEVSLEFNIHSWLSHHGEKLEKRFQLASYKLMNHLLTTIDISGGTGNYLDTAAKIEGNIHIVTIDSDWFFLAEENWETYVELSLIKNNISINEIKSIHGHDAFLIENRQLSRFLKPIFQQEKLKNEENKYRTLWNG</sequence>
<dbReference type="GO" id="GO:0004414">
    <property type="term" value="F:homoserine O-acetyltransferase activity"/>
    <property type="evidence" value="ECO:0007669"/>
    <property type="project" value="TreeGrafter"/>
</dbReference>
<gene>
    <name evidence="3" type="primary">metX</name>
    <name evidence="3" type="ORF">GCM10007103_04890</name>
</gene>
<feature type="domain" description="AB hydrolase-1" evidence="2">
    <location>
        <begin position="35"/>
        <end position="283"/>
    </location>
</feature>
<feature type="active site" evidence="1">
    <location>
        <position position="268"/>
    </location>
</feature>
<evidence type="ECO:0000313" key="4">
    <source>
        <dbReference type="Proteomes" id="UP000610456"/>
    </source>
</evidence>
<dbReference type="Gene3D" id="3.40.50.1820">
    <property type="entry name" value="alpha/beta hydrolase"/>
    <property type="match status" value="1"/>
</dbReference>
<dbReference type="AlphaFoldDB" id="A0A918S7S2"/>
<protein>
    <submittedName>
        <fullName evidence="3">Homoserine O-acetyltransferase</fullName>
    </submittedName>
</protein>
<reference evidence="3" key="2">
    <citation type="submission" date="2020-09" db="EMBL/GenBank/DDBJ databases">
        <authorList>
            <person name="Sun Q."/>
            <person name="Kim S."/>
        </authorList>
    </citation>
    <scope>NUCLEOTIDE SEQUENCE</scope>
    <source>
        <strain evidence="3">KCTC 12719</strain>
    </source>
</reference>
<dbReference type="PANTHER" id="PTHR32268:SF16">
    <property type="entry name" value="SERINE O-SUCCINYLTRANSFERASE"/>
    <property type="match status" value="1"/>
</dbReference>
<comment type="caution">
    <text evidence="3">The sequence shown here is derived from an EMBL/GenBank/DDBJ whole genome shotgun (WGS) entry which is preliminary data.</text>
</comment>
<dbReference type="InterPro" id="IPR008220">
    <property type="entry name" value="HAT_MetX-like"/>
</dbReference>
<dbReference type="PANTHER" id="PTHR32268">
    <property type="entry name" value="HOMOSERINE O-ACETYLTRANSFERASE"/>
    <property type="match status" value="1"/>
</dbReference>
<keyword evidence="4" id="KW-1185">Reference proteome</keyword>
<evidence type="ECO:0000259" key="2">
    <source>
        <dbReference type="Pfam" id="PF00561"/>
    </source>
</evidence>
<dbReference type="GO" id="GO:0009092">
    <property type="term" value="P:homoserine metabolic process"/>
    <property type="evidence" value="ECO:0007669"/>
    <property type="project" value="TreeGrafter"/>
</dbReference>
<dbReference type="Pfam" id="PF00561">
    <property type="entry name" value="Abhydrolase_1"/>
    <property type="match status" value="1"/>
</dbReference>
<dbReference type="EMBL" id="BMXB01000001">
    <property type="protein sequence ID" value="GHA26540.1"/>
    <property type="molecule type" value="Genomic_DNA"/>
</dbReference>
<dbReference type="SUPFAM" id="SSF53474">
    <property type="entry name" value="alpha/beta-Hydrolases"/>
    <property type="match status" value="1"/>
</dbReference>